<proteinExistence type="predicted"/>
<evidence type="ECO:0000256" key="1">
    <source>
        <dbReference type="SAM" id="SignalP"/>
    </source>
</evidence>
<dbReference type="Proteomes" id="UP000503540">
    <property type="component" value="Chromosome"/>
</dbReference>
<reference evidence="3 4" key="1">
    <citation type="journal article" date="2019" name="ACS Chem. Biol.">
        <title>Identification and Mobilization of a Cryptic Antibiotic Biosynthesis Gene Locus from a Human-Pathogenic Nocardia Isolate.</title>
        <authorList>
            <person name="Herisse M."/>
            <person name="Ishida K."/>
            <person name="Porter J.L."/>
            <person name="Howden B."/>
            <person name="Hertweck C."/>
            <person name="Stinear T.P."/>
            <person name="Pidot S.J."/>
        </authorList>
    </citation>
    <scope>NUCLEOTIDE SEQUENCE [LARGE SCALE GENOMIC DNA]</scope>
    <source>
        <strain evidence="3 4">AUSMDU00012717</strain>
    </source>
</reference>
<evidence type="ECO:0000313" key="4">
    <source>
        <dbReference type="Proteomes" id="UP000503540"/>
    </source>
</evidence>
<gene>
    <name evidence="3" type="ORF">F5544_14035</name>
</gene>
<dbReference type="Pfam" id="PF00112">
    <property type="entry name" value="Peptidase_C1"/>
    <property type="match status" value="1"/>
</dbReference>
<dbReference type="CDD" id="cd02619">
    <property type="entry name" value="Peptidase_C1"/>
    <property type="match status" value="1"/>
</dbReference>
<feature type="signal peptide" evidence="1">
    <location>
        <begin position="1"/>
        <end position="23"/>
    </location>
</feature>
<organism evidence="3 4">
    <name type="scientific">Nocardia arthritidis</name>
    <dbReference type="NCBI Taxonomy" id="228602"/>
    <lineage>
        <taxon>Bacteria</taxon>
        <taxon>Bacillati</taxon>
        <taxon>Actinomycetota</taxon>
        <taxon>Actinomycetes</taxon>
        <taxon>Mycobacteriales</taxon>
        <taxon>Nocardiaceae</taxon>
        <taxon>Nocardia</taxon>
    </lineage>
</organism>
<evidence type="ECO:0000259" key="2">
    <source>
        <dbReference type="SMART" id="SM00645"/>
    </source>
</evidence>
<protein>
    <submittedName>
        <fullName evidence="3">Peptidase</fullName>
    </submittedName>
</protein>
<sequence>MRRVTAVAFIMGCALASAGVASANPPGTGPAGSAGAPPASYSLRDYALPAGNQGAVGCVSGWATGYTGYGVLMNEQNISGGPMAPMYVCSQLPDSPWLSDVLTLEQQQGIDTAEDYGNSDKPTDEQRANAAHYKLSGFRDLSSGDRAAQVKDAIAGGLPVVIGFEVRESFENLTKDNSRYDPKPSERILGGHAVTIVAYDENSVTIENTWGTGWGDSGFFTAPWTFITGDDVDSLYSMGPIAYP</sequence>
<dbReference type="SUPFAM" id="SSF54001">
    <property type="entry name" value="Cysteine proteinases"/>
    <property type="match status" value="1"/>
</dbReference>
<dbReference type="SMART" id="SM00645">
    <property type="entry name" value="Pept_C1"/>
    <property type="match status" value="1"/>
</dbReference>
<name>A0A6G9YC08_9NOCA</name>
<feature type="domain" description="Peptidase C1A papain C-terminal" evidence="2">
    <location>
        <begin position="37"/>
        <end position="238"/>
    </location>
</feature>
<keyword evidence="4" id="KW-1185">Reference proteome</keyword>
<dbReference type="GO" id="GO:0006508">
    <property type="term" value="P:proteolysis"/>
    <property type="evidence" value="ECO:0007669"/>
    <property type="project" value="InterPro"/>
</dbReference>
<dbReference type="Gene3D" id="3.90.70.10">
    <property type="entry name" value="Cysteine proteinases"/>
    <property type="match status" value="1"/>
</dbReference>
<dbReference type="RefSeq" id="WP_167473634.1">
    <property type="nucleotide sequence ID" value="NZ_CP046172.1"/>
</dbReference>
<keyword evidence="1" id="KW-0732">Signal</keyword>
<dbReference type="GO" id="GO:0008234">
    <property type="term" value="F:cysteine-type peptidase activity"/>
    <property type="evidence" value="ECO:0007669"/>
    <property type="project" value="InterPro"/>
</dbReference>
<dbReference type="EMBL" id="CP046172">
    <property type="protein sequence ID" value="QIS10694.1"/>
    <property type="molecule type" value="Genomic_DNA"/>
</dbReference>
<dbReference type="InterPro" id="IPR038765">
    <property type="entry name" value="Papain-like_cys_pep_sf"/>
</dbReference>
<evidence type="ECO:0000313" key="3">
    <source>
        <dbReference type="EMBL" id="QIS10694.1"/>
    </source>
</evidence>
<dbReference type="InterPro" id="IPR000668">
    <property type="entry name" value="Peptidase_C1A_C"/>
</dbReference>
<dbReference type="KEGG" id="nah:F5544_14035"/>
<accession>A0A6G9YC08</accession>
<dbReference type="AlphaFoldDB" id="A0A6G9YC08"/>
<feature type="chain" id="PRO_5026256062" evidence="1">
    <location>
        <begin position="24"/>
        <end position="244"/>
    </location>
</feature>